<dbReference type="AlphaFoldDB" id="I0I3Z4"/>
<organism evidence="6 7">
    <name type="scientific">Caldilinea aerophila (strain DSM 14535 / JCM 11387 / NBRC 104270 / STL-6-O1)</name>
    <dbReference type="NCBI Taxonomy" id="926550"/>
    <lineage>
        <taxon>Bacteria</taxon>
        <taxon>Bacillati</taxon>
        <taxon>Chloroflexota</taxon>
        <taxon>Caldilineae</taxon>
        <taxon>Caldilineales</taxon>
        <taxon>Caldilineaceae</taxon>
        <taxon>Caldilinea</taxon>
    </lineage>
</organism>
<sequence>MISLYKLEIFALVVQTGSFSAAAERLLMTQPAVSQHIQDLEAALGAKLFARGRRGVTLTEAGETLHRYTQEILRLVAEAESAVTDVRHLASGQARVAATPGVGVYLLPDWVQAFRQAHPNLTVTVQTSITPSIVAGLRRGEMDLGFVEGELDSFDQEGIAALELEVNEQFVIVGPKHPWWERKSVQLEELAGKGMVMRQRNSQTRIWLDGELQRAGVQVQVVAEFDNVESIKRAVAKGKDIAILPEYAVRSELEMGLLRALPVEGKPLQRTLKLVWNPSHPFSAVTRAFLRFLAHELPPLSAVLDERRIARVGKSTPGADVPRL</sequence>
<dbReference type="PANTHER" id="PTHR30126">
    <property type="entry name" value="HTH-TYPE TRANSCRIPTIONAL REGULATOR"/>
    <property type="match status" value="1"/>
</dbReference>
<keyword evidence="4" id="KW-0804">Transcription</keyword>
<dbReference type="EMBL" id="AP012337">
    <property type="protein sequence ID" value="BAL99981.1"/>
    <property type="molecule type" value="Genomic_DNA"/>
</dbReference>
<dbReference type="InterPro" id="IPR005119">
    <property type="entry name" value="LysR_subst-bd"/>
</dbReference>
<dbReference type="SUPFAM" id="SSF46785">
    <property type="entry name" value="Winged helix' DNA-binding domain"/>
    <property type="match status" value="1"/>
</dbReference>
<dbReference type="GO" id="GO:0003700">
    <property type="term" value="F:DNA-binding transcription factor activity"/>
    <property type="evidence" value="ECO:0007669"/>
    <property type="project" value="InterPro"/>
</dbReference>
<evidence type="ECO:0000256" key="4">
    <source>
        <dbReference type="ARBA" id="ARBA00023163"/>
    </source>
</evidence>
<evidence type="ECO:0000256" key="1">
    <source>
        <dbReference type="ARBA" id="ARBA00009437"/>
    </source>
</evidence>
<dbReference type="Proteomes" id="UP000007880">
    <property type="component" value="Chromosome"/>
</dbReference>
<dbReference type="PATRIC" id="fig|926550.5.peg.2152"/>
<gene>
    <name evidence="6" type="ordered locus">CLDAP_19420</name>
</gene>
<dbReference type="OrthoDB" id="9808620at2"/>
<dbReference type="Gene3D" id="3.40.190.290">
    <property type="match status" value="1"/>
</dbReference>
<dbReference type="Pfam" id="PF00126">
    <property type="entry name" value="HTH_1"/>
    <property type="match status" value="1"/>
</dbReference>
<dbReference type="InterPro" id="IPR036390">
    <property type="entry name" value="WH_DNA-bd_sf"/>
</dbReference>
<dbReference type="KEGG" id="cap:CLDAP_19420"/>
<keyword evidence="2" id="KW-0805">Transcription regulation</keyword>
<dbReference type="PANTHER" id="PTHR30126:SF39">
    <property type="entry name" value="HTH-TYPE TRANSCRIPTIONAL REGULATOR CYSL"/>
    <property type="match status" value="1"/>
</dbReference>
<dbReference type="RefSeq" id="WP_014433217.1">
    <property type="nucleotide sequence ID" value="NC_017079.1"/>
</dbReference>
<evidence type="ECO:0000256" key="3">
    <source>
        <dbReference type="ARBA" id="ARBA00023125"/>
    </source>
</evidence>
<proteinExistence type="inferred from homology"/>
<name>I0I3Z4_CALAS</name>
<dbReference type="Pfam" id="PF03466">
    <property type="entry name" value="LysR_substrate"/>
    <property type="match status" value="1"/>
</dbReference>
<keyword evidence="3" id="KW-0238">DNA-binding</keyword>
<feature type="domain" description="HTH lysR-type" evidence="5">
    <location>
        <begin position="2"/>
        <end position="59"/>
    </location>
</feature>
<dbReference type="HOGENOM" id="CLU_039613_6_1_0"/>
<keyword evidence="7" id="KW-1185">Reference proteome</keyword>
<evidence type="ECO:0000313" key="6">
    <source>
        <dbReference type="EMBL" id="BAL99981.1"/>
    </source>
</evidence>
<dbReference type="SUPFAM" id="SSF53850">
    <property type="entry name" value="Periplasmic binding protein-like II"/>
    <property type="match status" value="1"/>
</dbReference>
<evidence type="ECO:0000313" key="7">
    <source>
        <dbReference type="Proteomes" id="UP000007880"/>
    </source>
</evidence>
<comment type="similarity">
    <text evidence="1">Belongs to the LysR transcriptional regulatory family.</text>
</comment>
<dbReference type="eggNOG" id="COG0583">
    <property type="taxonomic scope" value="Bacteria"/>
</dbReference>
<dbReference type="FunFam" id="1.10.10.10:FF:000001">
    <property type="entry name" value="LysR family transcriptional regulator"/>
    <property type="match status" value="1"/>
</dbReference>
<protein>
    <submittedName>
        <fullName evidence="6">Putative transcriptional regulator</fullName>
    </submittedName>
</protein>
<evidence type="ECO:0000259" key="5">
    <source>
        <dbReference type="PROSITE" id="PS50931"/>
    </source>
</evidence>
<dbReference type="PROSITE" id="PS50931">
    <property type="entry name" value="HTH_LYSR"/>
    <property type="match status" value="1"/>
</dbReference>
<dbReference type="InterPro" id="IPR000847">
    <property type="entry name" value="LysR_HTH_N"/>
</dbReference>
<dbReference type="PRINTS" id="PR00039">
    <property type="entry name" value="HTHLYSR"/>
</dbReference>
<dbReference type="InterPro" id="IPR036388">
    <property type="entry name" value="WH-like_DNA-bd_sf"/>
</dbReference>
<evidence type="ECO:0000256" key="2">
    <source>
        <dbReference type="ARBA" id="ARBA00023015"/>
    </source>
</evidence>
<dbReference type="STRING" id="926550.CLDAP_19420"/>
<dbReference type="GO" id="GO:0000976">
    <property type="term" value="F:transcription cis-regulatory region binding"/>
    <property type="evidence" value="ECO:0007669"/>
    <property type="project" value="TreeGrafter"/>
</dbReference>
<dbReference type="Gene3D" id="1.10.10.10">
    <property type="entry name" value="Winged helix-like DNA-binding domain superfamily/Winged helix DNA-binding domain"/>
    <property type="match status" value="1"/>
</dbReference>
<accession>I0I3Z4</accession>
<reference evidence="6 7" key="1">
    <citation type="submission" date="2012-02" db="EMBL/GenBank/DDBJ databases">
        <title>Complete genome sequence of Caldilinea aerophila DSM 14535 (= NBRC 102666).</title>
        <authorList>
            <person name="Oguchi A."/>
            <person name="Hosoyama A."/>
            <person name="Sekine M."/>
            <person name="Fukai R."/>
            <person name="Kato Y."/>
            <person name="Nakamura S."/>
            <person name="Hanada S."/>
            <person name="Yamazaki S."/>
            <person name="Fujita N."/>
        </authorList>
    </citation>
    <scope>NUCLEOTIDE SEQUENCE [LARGE SCALE GENOMIC DNA]</scope>
    <source>
        <strain evidence="7">DSM 14535 / JCM 11387 / NBRC 104270 / STL-6-O1</strain>
    </source>
</reference>